<comment type="caution">
    <text evidence="5">The sequence shown here is derived from an EMBL/GenBank/DDBJ whole genome shotgun (WGS) entry which is preliminary data.</text>
</comment>
<dbReference type="Pfam" id="PF07713">
    <property type="entry name" value="DUF1604"/>
    <property type="match status" value="1"/>
</dbReference>
<evidence type="ECO:0000256" key="1">
    <source>
        <dbReference type="ARBA" id="ARBA00022664"/>
    </source>
</evidence>
<evidence type="ECO:0000313" key="6">
    <source>
        <dbReference type="Proteomes" id="UP000249390"/>
    </source>
</evidence>
<reference evidence="5 6" key="1">
    <citation type="submission" date="2018-06" db="EMBL/GenBank/DDBJ databases">
        <title>The Genome of Cuscuta australis (Dodder) Provides Insight into the Evolution of Plant Parasitism.</title>
        <authorList>
            <person name="Liu H."/>
        </authorList>
    </citation>
    <scope>NUCLEOTIDE SEQUENCE [LARGE SCALE GENOMIC DNA]</scope>
    <source>
        <strain evidence="6">cv. Yunnan</strain>
        <tissue evidence="5">Vines</tissue>
    </source>
</reference>
<dbReference type="InterPro" id="IPR011666">
    <property type="entry name" value="DUF1604"/>
</dbReference>
<feature type="compositionally biased region" description="Basic and acidic residues" evidence="2">
    <location>
        <begin position="832"/>
        <end position="843"/>
    </location>
</feature>
<dbReference type="GO" id="GO:0003723">
    <property type="term" value="F:RNA binding"/>
    <property type="evidence" value="ECO:0007669"/>
    <property type="project" value="InterPro"/>
</dbReference>
<organism evidence="5 6">
    <name type="scientific">Cuscuta australis</name>
    <dbReference type="NCBI Taxonomy" id="267555"/>
    <lineage>
        <taxon>Eukaryota</taxon>
        <taxon>Viridiplantae</taxon>
        <taxon>Streptophyta</taxon>
        <taxon>Embryophyta</taxon>
        <taxon>Tracheophyta</taxon>
        <taxon>Spermatophyta</taxon>
        <taxon>Magnoliopsida</taxon>
        <taxon>eudicotyledons</taxon>
        <taxon>Gunneridae</taxon>
        <taxon>Pentapetalae</taxon>
        <taxon>asterids</taxon>
        <taxon>lamiids</taxon>
        <taxon>Solanales</taxon>
        <taxon>Convolvulaceae</taxon>
        <taxon>Cuscuteae</taxon>
        <taxon>Cuscuta</taxon>
        <taxon>Cuscuta subgen. Grammica</taxon>
        <taxon>Cuscuta sect. Cleistogrammica</taxon>
    </lineage>
</organism>
<feature type="compositionally biased region" description="Basic residues" evidence="2">
    <location>
        <begin position="894"/>
        <end position="906"/>
    </location>
</feature>
<dbReference type="GO" id="GO:0006397">
    <property type="term" value="P:mRNA processing"/>
    <property type="evidence" value="ECO:0007669"/>
    <property type="project" value="UniProtKB-KW"/>
</dbReference>
<name>A0A328ECZ7_9ASTE</name>
<accession>A0A328ECZ7</accession>
<dbReference type="PANTHER" id="PTHR13384">
    <property type="entry name" value="G PATCH DOMAIN-CONTAINING PROTEIN 1"/>
    <property type="match status" value="1"/>
</dbReference>
<keyword evidence="6" id="KW-1185">Reference proteome</keyword>
<dbReference type="PROSITE" id="PS50128">
    <property type="entry name" value="SURP"/>
    <property type="match status" value="1"/>
</dbReference>
<feature type="compositionally biased region" description="Basic residues" evidence="2">
    <location>
        <begin position="921"/>
        <end position="954"/>
    </location>
</feature>
<dbReference type="Gene3D" id="1.10.10.790">
    <property type="entry name" value="Surp module"/>
    <property type="match status" value="1"/>
</dbReference>
<evidence type="ECO:0000259" key="3">
    <source>
        <dbReference type="PROSITE" id="PS50128"/>
    </source>
</evidence>
<dbReference type="SUPFAM" id="SSF109905">
    <property type="entry name" value="Surp module (SWAP domain)"/>
    <property type="match status" value="1"/>
</dbReference>
<feature type="compositionally biased region" description="Low complexity" evidence="2">
    <location>
        <begin position="813"/>
        <end position="822"/>
    </location>
</feature>
<evidence type="ECO:0000256" key="2">
    <source>
        <dbReference type="SAM" id="MobiDB-lite"/>
    </source>
</evidence>
<dbReference type="PANTHER" id="PTHR13384:SF19">
    <property type="entry name" value="G PATCH DOMAIN-CONTAINING PROTEIN 1"/>
    <property type="match status" value="1"/>
</dbReference>
<protein>
    <recommendedName>
        <fullName evidence="7">SURP motif domain-containing protein</fullName>
    </recommendedName>
</protein>
<proteinExistence type="predicted"/>
<dbReference type="Pfam" id="PF01805">
    <property type="entry name" value="Surp"/>
    <property type="match status" value="1"/>
</dbReference>
<feature type="domain" description="SURP motif" evidence="3">
    <location>
        <begin position="410"/>
        <end position="454"/>
    </location>
</feature>
<dbReference type="Pfam" id="PF26093">
    <property type="entry name" value="HTH_TGH"/>
    <property type="match status" value="1"/>
</dbReference>
<dbReference type="PROSITE" id="PS50174">
    <property type="entry name" value="G_PATCH"/>
    <property type="match status" value="1"/>
</dbReference>
<dbReference type="InterPro" id="IPR035967">
    <property type="entry name" value="SWAP/Surp_sf"/>
</dbReference>
<keyword evidence="1" id="KW-0507">mRNA processing</keyword>
<dbReference type="GO" id="GO:0005634">
    <property type="term" value="C:nucleus"/>
    <property type="evidence" value="ECO:0007669"/>
    <property type="project" value="TreeGrafter"/>
</dbReference>
<feature type="domain" description="G-patch" evidence="4">
    <location>
        <begin position="158"/>
        <end position="177"/>
    </location>
</feature>
<dbReference type="EMBL" id="NQVE01000009">
    <property type="protein sequence ID" value="RAL54331.1"/>
    <property type="molecule type" value="Genomic_DNA"/>
</dbReference>
<evidence type="ECO:0000313" key="5">
    <source>
        <dbReference type="EMBL" id="RAL54331.1"/>
    </source>
</evidence>
<feature type="region of interest" description="Disordered" evidence="2">
    <location>
        <begin position="785"/>
        <end position="970"/>
    </location>
</feature>
<dbReference type="AlphaFoldDB" id="A0A328ECZ7"/>
<evidence type="ECO:0000259" key="4">
    <source>
        <dbReference type="PROSITE" id="PS50174"/>
    </source>
</evidence>
<dbReference type="SMART" id="SM00648">
    <property type="entry name" value="SWAP"/>
    <property type="match status" value="1"/>
</dbReference>
<gene>
    <name evidence="5" type="ORF">DM860_001459</name>
</gene>
<dbReference type="InterPro" id="IPR000467">
    <property type="entry name" value="G_patch_dom"/>
</dbReference>
<evidence type="ECO:0008006" key="7">
    <source>
        <dbReference type="Google" id="ProtNLM"/>
    </source>
</evidence>
<dbReference type="Proteomes" id="UP000249390">
    <property type="component" value="Unassembled WGS sequence"/>
</dbReference>
<feature type="compositionally biased region" description="Polar residues" evidence="2">
    <location>
        <begin position="844"/>
        <end position="865"/>
    </location>
</feature>
<dbReference type="InterPro" id="IPR000061">
    <property type="entry name" value="Surp"/>
</dbReference>
<sequence>MDSDEEDFVFFGTPIEREEDATSRKKKAVAEASGQLRTLPSWKQEVRDEEGRRRFHGAFTGGFSAGYFNTAGSKEGWTPQSFTSSRKSRAEFKQQSIYNFLDDDEKDEMEGRLGTSLQYDTFGFTAAELARKQAEKEQSHRPSAIPGPIPDELLVSATESIGAKLLLKMGWRRGRSIKDSNAQSLYEVRREARKAFLALSSDGTKDQLLDSEQFEHKISPIDPPIEDDSQFFKSTPDFVLSPKQDLYGLGFDPFKHAPEFREKKRLRISENKGMGRQGPLSMKDSLFGFKSGKVAPGFGIGALEELDVEDEDVYASGFEIEGSYFEDVEESTLPAVENVKMLDIKKHDVLPGFKAASNSEYQLERFDPPVVPKNFIPSHMFTVSLEVANRVIEPPPPDFPPPGDKNLRILIEGLASLVARAGKLFEDLSREKNQANPLFGFLTGGSGHEYYSRKLWEAKQKHNDPRGKHLEFKLHQSSEKLTAESRGNILGEKPLERTLREASPTVTVADAVSFPSSLMETFTNSSSGEIPEAGKPFRDDPAKQQRFENFLKEKYQGGLRPKDSGGSSTMSEAVRARERLEFEAVAEAIQKGKWRKESKPLNEFFSDTIAVAASRFTSSTVENTKVDLSADLAKTKLYPQREEFQWRPSPILCKRFDLIDPYMGKPPAAPRARSKMDSLVFMTDSVKSRKVEECVTDRRLTVLEAIQDDSRETSKDDMEVEIKVENVERPVDLYKAIFSDDSDEEEEIINHSTVQEPKKKVDVANTTLNRLIAGDFLESLGKELGLEVPPDAPPPFQETKPAPEDEKGGPTRNNNNNNINNNDKNKINNTAEAERGTPLHEYETSSTDNARNLASTPHTTNNNIPQKGETTKAEAGRPHHGWSSDDSSEGDKRSGKRKHRSSRRRTSYSSDSDSSEDYKRKKDRREHKRSSRESKHHKHRRRGSPTSRSSHHGSRKEVRESRREKHRHKE</sequence>